<evidence type="ECO:0000313" key="2">
    <source>
        <dbReference type="Proteomes" id="UP000290131"/>
    </source>
</evidence>
<name>A0A3T0IIL8_9CAUD</name>
<organism evidence="1">
    <name type="scientific">Vibrio virus vB_VspP_SBP1</name>
    <dbReference type="NCBI Taxonomy" id="2500581"/>
    <lineage>
        <taxon>Viruses</taxon>
        <taxon>Duplodnaviria</taxon>
        <taxon>Heunggongvirae</taxon>
        <taxon>Uroviricota</taxon>
        <taxon>Caudoviricetes</taxon>
        <taxon>Schitoviridae</taxon>
        <taxon>Electravirus</taxon>
        <taxon>Electravirus Sbp1</taxon>
    </lineage>
</organism>
<dbReference type="EMBL" id="MK301608">
    <property type="protein sequence ID" value="AZU99675.1"/>
    <property type="molecule type" value="Genomic_DNA"/>
</dbReference>
<keyword evidence="2" id="KW-1185">Reference proteome</keyword>
<reference evidence="1" key="1">
    <citation type="submission" date="2018-12" db="EMBL/GenBank/DDBJ databases">
        <title>Characterization of a N4-like bacteriophage infecting a coral-derived Vibrio strain.</title>
        <authorList>
            <person name="Huang S."/>
        </authorList>
    </citation>
    <scope>NUCLEOTIDE SEQUENCE [LARGE SCALE GENOMIC DNA]</scope>
</reference>
<dbReference type="Proteomes" id="UP000290131">
    <property type="component" value="Segment"/>
</dbReference>
<accession>A0A3T0IIL8</accession>
<gene>
    <name evidence="1" type="ORF">SBP1_gp083</name>
</gene>
<sequence length="97" mass="10979">MSKLSNTKRADAFGDKVKRVVAAIECTVDVGDFIIWGGLNIGILTSRGDWQTGEVTEFVMISVRGLPIEKELMTHLTLHDIPFVKHDRREEPGKWNR</sequence>
<evidence type="ECO:0000313" key="1">
    <source>
        <dbReference type="EMBL" id="AZU99675.1"/>
    </source>
</evidence>
<protein>
    <submittedName>
        <fullName evidence="1">Uncharacterized protein</fullName>
    </submittedName>
</protein>
<proteinExistence type="predicted"/>